<protein>
    <recommendedName>
        <fullName evidence="3">Fungal N-terminal domain-containing protein</fullName>
    </recommendedName>
</protein>
<sequence length="403" mass="44748">MSALDTLSVTANVFQVIGFADTVFHAGKALYELFDKARSAARNITLLLLELQALLSVVAYVHVVIQEHAASPFAQDDGHTLPNVHTILTLIQQDFLHLRGLLEQAVYSRRESWLSIIQSNVRWALKDCDIAAARHRLARYTQNLNAALSVSGRRNDIVLRDDPNILLNSHSYPKVNIFEQEDRTLVIDTGNYDLDQITKSALLLRDPLINSLSRMRTMAAIGINKPQLEHLLTIFDLLIASAHTASAEAIAKKHGSIASVEPLDRRSTASRSKDLTIRRKDKEFTEIPKKYFPMFLEEKTMKLGTIVGSVDAKLLSARSIIESKIIGFKLSYHGNAKLKLSPFSVQLFSSQPGVEYRSDLGTGGLPGLVESFSPASTHQIQKATQLASDVSQIIQWYLDPSPP</sequence>
<name>A0A9W9CI93_9PLEO</name>
<comment type="caution">
    <text evidence="1">The sequence shown here is derived from an EMBL/GenBank/DDBJ whole genome shotgun (WGS) entry which is preliminary data.</text>
</comment>
<accession>A0A9W9CI93</accession>
<dbReference type="Proteomes" id="UP001140560">
    <property type="component" value="Unassembled WGS sequence"/>
</dbReference>
<organism evidence="1 2">
    <name type="scientific">Neocucurbitaria cava</name>
    <dbReference type="NCBI Taxonomy" id="798079"/>
    <lineage>
        <taxon>Eukaryota</taxon>
        <taxon>Fungi</taxon>
        <taxon>Dikarya</taxon>
        <taxon>Ascomycota</taxon>
        <taxon>Pezizomycotina</taxon>
        <taxon>Dothideomycetes</taxon>
        <taxon>Pleosporomycetidae</taxon>
        <taxon>Pleosporales</taxon>
        <taxon>Pleosporineae</taxon>
        <taxon>Cucurbitariaceae</taxon>
        <taxon>Neocucurbitaria</taxon>
    </lineage>
</organism>
<reference evidence="1" key="1">
    <citation type="submission" date="2022-10" db="EMBL/GenBank/DDBJ databases">
        <title>Tapping the CABI collections for fungal endophytes: first genome assemblies for Collariella, Neodidymelliopsis, Ascochyta clinopodiicola, Didymella pomorum, Didymosphaeria variabile, Neocosmospora piperis and Neocucurbitaria cava.</title>
        <authorList>
            <person name="Hill R."/>
        </authorList>
    </citation>
    <scope>NUCLEOTIDE SEQUENCE</scope>
    <source>
        <strain evidence="1">IMI 356814</strain>
    </source>
</reference>
<evidence type="ECO:0008006" key="3">
    <source>
        <dbReference type="Google" id="ProtNLM"/>
    </source>
</evidence>
<evidence type="ECO:0000313" key="2">
    <source>
        <dbReference type="Proteomes" id="UP001140560"/>
    </source>
</evidence>
<evidence type="ECO:0000313" key="1">
    <source>
        <dbReference type="EMBL" id="KAJ4365146.1"/>
    </source>
</evidence>
<proteinExistence type="predicted"/>
<dbReference type="EMBL" id="JAPEUY010000016">
    <property type="protein sequence ID" value="KAJ4365146.1"/>
    <property type="molecule type" value="Genomic_DNA"/>
</dbReference>
<keyword evidence="2" id="KW-1185">Reference proteome</keyword>
<dbReference type="OrthoDB" id="3787063at2759"/>
<gene>
    <name evidence="1" type="ORF">N0V83_008764</name>
</gene>
<dbReference type="AlphaFoldDB" id="A0A9W9CI93"/>